<feature type="region of interest" description="Disordered" evidence="1">
    <location>
        <begin position="102"/>
        <end position="132"/>
    </location>
</feature>
<accession>A0A146KK99</accession>
<dbReference type="AlphaFoldDB" id="A0A146KK99"/>
<name>A0A146KK99_9EUKA</name>
<reference evidence="2" key="1">
    <citation type="submission" date="2015-07" db="EMBL/GenBank/DDBJ databases">
        <title>Adaptation to a free-living lifestyle via gene acquisitions in the diplomonad Trepomonas sp. PC1.</title>
        <authorList>
            <person name="Xu F."/>
            <person name="Jerlstrom-Hultqvist J."/>
            <person name="Kolisko M."/>
            <person name="Simpson A.G.B."/>
            <person name="Roger A.J."/>
            <person name="Svard S.G."/>
            <person name="Andersson J.O."/>
        </authorList>
    </citation>
    <scope>NUCLEOTIDE SEQUENCE</scope>
    <source>
        <strain evidence="2">PC1</strain>
    </source>
</reference>
<sequence length="339" mass="38567">QPEQLFFSKKPKLVSEEKKCFQLEFDFLKLKLPSVLKKNVFKEKKLEVGVKQIINVDRSKQQTVKFLQSDEIKPVLKQLLLHSSDQLGISLKENVLGEEIVEKDQTERTNATPSQKEKIEENSESELPDRSRSQARLKPFFKYKLRSNSVQQKIQLDFDSISLNLLNKTVLPSVTPFKTATNGQFKLNKLYQTREFQEKCQQEKHLVTTAPIMSKKKLAKHQIPLLRSQINAVQGLQITLFGPSEMVNLQANLFGHTVESMLSSSYSVSLAGNLTGIKTADVFSVALVGMRARQILEQEFEEVSVKSKTVERCLGWHLEGEVEGGIYGHEVQVYIDGDE</sequence>
<dbReference type="EMBL" id="GDID01000058">
    <property type="protein sequence ID" value="JAP96548.1"/>
    <property type="molecule type" value="Transcribed_RNA"/>
</dbReference>
<evidence type="ECO:0000256" key="1">
    <source>
        <dbReference type="SAM" id="MobiDB-lite"/>
    </source>
</evidence>
<feature type="non-terminal residue" evidence="2">
    <location>
        <position position="339"/>
    </location>
</feature>
<proteinExistence type="predicted"/>
<feature type="compositionally biased region" description="Basic and acidic residues" evidence="1">
    <location>
        <begin position="115"/>
        <end position="132"/>
    </location>
</feature>
<feature type="non-terminal residue" evidence="2">
    <location>
        <position position="1"/>
    </location>
</feature>
<protein>
    <submittedName>
        <fullName evidence="2">Uncharacterized protein</fullName>
    </submittedName>
</protein>
<organism evidence="2">
    <name type="scientific">Trepomonas sp. PC1</name>
    <dbReference type="NCBI Taxonomy" id="1076344"/>
    <lineage>
        <taxon>Eukaryota</taxon>
        <taxon>Metamonada</taxon>
        <taxon>Diplomonadida</taxon>
        <taxon>Hexamitidae</taxon>
        <taxon>Hexamitinae</taxon>
        <taxon>Trepomonas</taxon>
    </lineage>
</organism>
<evidence type="ECO:0000313" key="2">
    <source>
        <dbReference type="EMBL" id="JAP96548.1"/>
    </source>
</evidence>
<gene>
    <name evidence="2" type="ORF">TPC1_10082</name>
</gene>